<evidence type="ECO:0000313" key="1">
    <source>
        <dbReference type="EMBL" id="KOA65604.1"/>
    </source>
</evidence>
<dbReference type="AlphaFoldDB" id="A0A0L7D0T4"/>
<gene>
    <name evidence="1" type="ORF">BBM1114_04390</name>
</gene>
<name>A0A0L7D0T4_BIFBR</name>
<accession>A0A0L7D0T4</accession>
<organism evidence="1 2">
    <name type="scientific">Bifidobacterium breve MCC 1114</name>
    <dbReference type="NCBI Taxonomy" id="1365964"/>
    <lineage>
        <taxon>Bacteria</taxon>
        <taxon>Bacillati</taxon>
        <taxon>Actinomycetota</taxon>
        <taxon>Actinomycetes</taxon>
        <taxon>Bifidobacteriales</taxon>
        <taxon>Bifidobacteriaceae</taxon>
        <taxon>Bifidobacterium</taxon>
    </lineage>
</organism>
<sequence length="66" mass="7475">MWVITKSHETEHSYDGNRKFVGRLNVQADTANGSALDSGINRLVPQSMVRMPSRPQYGRLMRIKAT</sequence>
<dbReference type="Proteomes" id="UP000036802">
    <property type="component" value="Unassembled WGS sequence"/>
</dbReference>
<reference evidence="1 2" key="1">
    <citation type="journal article" date="2015" name="Int J Genomics">
        <title>Comparative Genomics Revealed Genetic Diversity and Species/Strain-Level Differences in Carbohydrate Metabolism of Three Probiotic Bifidobacterial Species.</title>
        <authorList>
            <person name="Odamaki T."/>
            <person name="Horigome A."/>
            <person name="Sugahara H."/>
            <person name="Hashikura N."/>
            <person name="Minami J."/>
            <person name="Xiao J.Z."/>
            <person name="Abe F."/>
        </authorList>
    </citation>
    <scope>NUCLEOTIDE SEQUENCE [LARGE SCALE GENOMIC DNA]</scope>
    <source>
        <strain evidence="1 2">MCC 1114</strain>
    </source>
</reference>
<evidence type="ECO:0000313" key="2">
    <source>
        <dbReference type="Proteomes" id="UP000036802"/>
    </source>
</evidence>
<proteinExistence type="predicted"/>
<protein>
    <submittedName>
        <fullName evidence="1">Uncharacterized protein</fullName>
    </submittedName>
</protein>
<dbReference type="EMBL" id="AVQC01000009">
    <property type="protein sequence ID" value="KOA65604.1"/>
    <property type="molecule type" value="Genomic_DNA"/>
</dbReference>
<comment type="caution">
    <text evidence="1">The sequence shown here is derived from an EMBL/GenBank/DDBJ whole genome shotgun (WGS) entry which is preliminary data.</text>
</comment>
<dbReference type="PATRIC" id="fig|1365964.3.peg.894"/>